<dbReference type="Gene3D" id="3.10.129.10">
    <property type="entry name" value="Hotdog Thioesterase"/>
    <property type="match status" value="1"/>
</dbReference>
<dbReference type="RefSeq" id="WP_206741255.1">
    <property type="nucleotide sequence ID" value="NZ_ARYH01000001.1"/>
</dbReference>
<dbReference type="AlphaFoldDB" id="A0A069E9L0"/>
<gene>
    <name evidence="2" type="ORF">HAD_10275</name>
</gene>
<protein>
    <submittedName>
        <fullName evidence="2">MaoC domain-containing protein dehydratase</fullName>
    </submittedName>
</protein>
<organism evidence="2 3">
    <name type="scientific">Hyphomonas adhaerens MHS-3</name>
    <dbReference type="NCBI Taxonomy" id="1280949"/>
    <lineage>
        <taxon>Bacteria</taxon>
        <taxon>Pseudomonadati</taxon>
        <taxon>Pseudomonadota</taxon>
        <taxon>Alphaproteobacteria</taxon>
        <taxon>Hyphomonadales</taxon>
        <taxon>Hyphomonadaceae</taxon>
        <taxon>Hyphomonas</taxon>
    </lineage>
</organism>
<name>A0A069E9L0_9PROT</name>
<evidence type="ECO:0000313" key="2">
    <source>
        <dbReference type="EMBL" id="KCZ86066.1"/>
    </source>
</evidence>
<dbReference type="Pfam" id="PF01575">
    <property type="entry name" value="MaoC_dehydratas"/>
    <property type="match status" value="1"/>
</dbReference>
<reference evidence="2 3" key="1">
    <citation type="journal article" date="2014" name="Antonie Van Leeuwenhoek">
        <title>Hyphomonas beringensis sp. nov. and Hyphomonas chukchiensis sp. nov., isolated from surface seawater of the Bering Sea and Chukchi Sea.</title>
        <authorList>
            <person name="Li C."/>
            <person name="Lai Q."/>
            <person name="Li G."/>
            <person name="Dong C."/>
            <person name="Wang J."/>
            <person name="Liao Y."/>
            <person name="Shao Z."/>
        </authorList>
    </citation>
    <scope>NUCLEOTIDE SEQUENCE [LARGE SCALE GENOMIC DNA]</scope>
    <source>
        <strain evidence="2 3">MHS-3</strain>
    </source>
</reference>
<dbReference type="CDD" id="cd03453">
    <property type="entry name" value="SAV4209_like"/>
    <property type="match status" value="1"/>
</dbReference>
<dbReference type="PANTHER" id="PTHR43841:SF3">
    <property type="entry name" value="(3R)-HYDROXYACYL-ACP DEHYDRATASE SUBUNIT HADB"/>
    <property type="match status" value="1"/>
</dbReference>
<dbReference type="SUPFAM" id="SSF54637">
    <property type="entry name" value="Thioesterase/thiol ester dehydrase-isomerase"/>
    <property type="match status" value="1"/>
</dbReference>
<dbReference type="STRING" id="1280949.HAD_10275"/>
<dbReference type="PATRIC" id="fig|1280949.3.peg.2102"/>
<keyword evidence="3" id="KW-1185">Reference proteome</keyword>
<comment type="caution">
    <text evidence="2">The sequence shown here is derived from an EMBL/GenBank/DDBJ whole genome shotgun (WGS) entry which is preliminary data.</text>
</comment>
<dbReference type="InterPro" id="IPR002539">
    <property type="entry name" value="MaoC-like_dom"/>
</dbReference>
<accession>A0A069E9L0</accession>
<evidence type="ECO:0000313" key="3">
    <source>
        <dbReference type="Proteomes" id="UP000027446"/>
    </source>
</evidence>
<dbReference type="PANTHER" id="PTHR43841">
    <property type="entry name" value="3-HYDROXYACYL-THIOESTER DEHYDRATASE HTDX-RELATED"/>
    <property type="match status" value="1"/>
</dbReference>
<sequence length="138" mass="15192">MTIEFDSVEVGDELPEHVSPEITRHVLALFCGSSGDHNPMHVDIDFAKSSGMSDVFAHGMLSMAYLAQLLTHWVPQSQLREWNVRFLAITPVHVRVKCTGKIIEKFTSDGENLVRLDINAHTDAGSHTLAGEAVIALN</sequence>
<dbReference type="EMBL" id="ARYH01000001">
    <property type="protein sequence ID" value="KCZ86066.1"/>
    <property type="molecule type" value="Genomic_DNA"/>
</dbReference>
<dbReference type="Proteomes" id="UP000027446">
    <property type="component" value="Unassembled WGS sequence"/>
</dbReference>
<dbReference type="InterPro" id="IPR029069">
    <property type="entry name" value="HotDog_dom_sf"/>
</dbReference>
<proteinExistence type="predicted"/>
<feature type="domain" description="MaoC-like" evidence="1">
    <location>
        <begin position="17"/>
        <end position="102"/>
    </location>
</feature>
<evidence type="ECO:0000259" key="1">
    <source>
        <dbReference type="Pfam" id="PF01575"/>
    </source>
</evidence>
<dbReference type="eggNOG" id="COG2030">
    <property type="taxonomic scope" value="Bacteria"/>
</dbReference>